<dbReference type="SUPFAM" id="SSF57959">
    <property type="entry name" value="Leucine zipper domain"/>
    <property type="match status" value="1"/>
</dbReference>
<proteinExistence type="inferred from homology"/>
<dbReference type="CDD" id="cd14704">
    <property type="entry name" value="bZIP_HY5-like"/>
    <property type="match status" value="1"/>
</dbReference>
<comment type="similarity">
    <text evidence="2">Belongs to the bZIP family.</text>
</comment>
<sequence>MNASTDFLNVIGINEIDSFNKTLNEMLSVWGNTPMESNVNSNNHHNSTHHIHNNSNNQHNNNHNNNTQQQLDSNISSILQSVGSSNGSFLNLPIPSLRNSNKGILSQFRLNSSSNSFINTSGLKDLSTSSSNINMASSSIVNTIQSQQINDLFNNQNQSQNPHKQEDLIKTINEITIEQKSYQPIEIIPIKNILNSPTNSSSNNSPILNNNNNNSNNNNSNNNNIEFGVLNNNFILDQNKIQDLRFSTSVLDPILNLPYNYNNNPEIQLPQQSIKKEDNSNIHNNNFTTGPIRSSPFNTFESIQQQNPMPQQSSAFVLNNEELMSYTTSEMNDYAKKVNSIKDLTPFEKKELKRQKRLVKNRESAHLSRQRKRERLTDLEHRVEELTTNSVTISKNLVNLESENLVLKAEVEQLFEVIQDSPILTALFCKIAEMNKDCTVTA</sequence>
<dbReference type="GO" id="GO:0003677">
    <property type="term" value="F:DNA binding"/>
    <property type="evidence" value="ECO:0007669"/>
    <property type="project" value="UniProtKB-KW"/>
</dbReference>
<evidence type="ECO:0000256" key="8">
    <source>
        <dbReference type="SAM" id="MobiDB-lite"/>
    </source>
</evidence>
<feature type="region of interest" description="Disordered" evidence="8">
    <location>
        <begin position="34"/>
        <end position="69"/>
    </location>
</feature>
<dbReference type="InterPro" id="IPR004827">
    <property type="entry name" value="bZIP"/>
</dbReference>
<dbReference type="OrthoDB" id="21133at2759"/>
<feature type="domain" description="BZIP" evidence="9">
    <location>
        <begin position="351"/>
        <end position="414"/>
    </location>
</feature>
<dbReference type="Pfam" id="PF00170">
    <property type="entry name" value="bZIP_1"/>
    <property type="match status" value="1"/>
</dbReference>
<keyword evidence="11" id="KW-1185">Reference proteome</keyword>
<dbReference type="PANTHER" id="PTHR47416:SF8">
    <property type="entry name" value="BASIC-LEUCINE ZIPPER TRANSCRIPTION FACTOR E-RELATED"/>
    <property type="match status" value="1"/>
</dbReference>
<dbReference type="PROSITE" id="PS50217">
    <property type="entry name" value="BZIP"/>
    <property type="match status" value="1"/>
</dbReference>
<evidence type="ECO:0000256" key="3">
    <source>
        <dbReference type="ARBA" id="ARBA00023015"/>
    </source>
</evidence>
<protein>
    <recommendedName>
        <fullName evidence="9">BZIP domain-containing protein</fullName>
    </recommendedName>
</protein>
<dbReference type="GO" id="GO:0005634">
    <property type="term" value="C:nucleus"/>
    <property type="evidence" value="ECO:0007669"/>
    <property type="project" value="UniProtKB-SubCell"/>
</dbReference>
<keyword evidence="3" id="KW-0805">Transcription regulation</keyword>
<keyword evidence="7" id="KW-0175">Coiled coil</keyword>
<evidence type="ECO:0000313" key="10">
    <source>
        <dbReference type="EMBL" id="KAF2074733.1"/>
    </source>
</evidence>
<keyword evidence="6" id="KW-0539">Nucleus</keyword>
<reference evidence="10" key="1">
    <citation type="submission" date="2020-01" db="EMBL/GenBank/DDBJ databases">
        <title>Development of genomics and gene disruption for Polysphondylium violaceum indicates a role for the polyketide synthase stlB in stalk morphogenesis.</title>
        <authorList>
            <person name="Narita B."/>
            <person name="Kawabe Y."/>
            <person name="Kin K."/>
            <person name="Saito T."/>
            <person name="Gibbs R."/>
            <person name="Kuspa A."/>
            <person name="Muzny D."/>
            <person name="Queller D."/>
            <person name="Richards S."/>
            <person name="Strassman J."/>
            <person name="Sucgang R."/>
            <person name="Worley K."/>
            <person name="Schaap P."/>
        </authorList>
    </citation>
    <scope>NUCLEOTIDE SEQUENCE</scope>
    <source>
        <strain evidence="10">QSvi11</strain>
    </source>
</reference>
<keyword evidence="4" id="KW-0238">DNA-binding</keyword>
<feature type="compositionally biased region" description="Low complexity" evidence="8">
    <location>
        <begin position="53"/>
        <end position="69"/>
    </location>
</feature>
<dbReference type="Proteomes" id="UP000695562">
    <property type="component" value="Unassembled WGS sequence"/>
</dbReference>
<dbReference type="InterPro" id="IPR046347">
    <property type="entry name" value="bZIP_sf"/>
</dbReference>
<dbReference type="SMART" id="SM00338">
    <property type="entry name" value="BRLZ"/>
    <property type="match status" value="1"/>
</dbReference>
<organism evidence="10 11">
    <name type="scientific">Polysphondylium violaceum</name>
    <dbReference type="NCBI Taxonomy" id="133409"/>
    <lineage>
        <taxon>Eukaryota</taxon>
        <taxon>Amoebozoa</taxon>
        <taxon>Evosea</taxon>
        <taxon>Eumycetozoa</taxon>
        <taxon>Dictyostelia</taxon>
        <taxon>Dictyosteliales</taxon>
        <taxon>Dictyosteliaceae</taxon>
        <taxon>Polysphondylium</taxon>
    </lineage>
</organism>
<evidence type="ECO:0000256" key="5">
    <source>
        <dbReference type="ARBA" id="ARBA00023163"/>
    </source>
</evidence>
<name>A0A8J4PTZ6_9MYCE</name>
<dbReference type="AlphaFoldDB" id="A0A8J4PTZ6"/>
<evidence type="ECO:0000256" key="4">
    <source>
        <dbReference type="ARBA" id="ARBA00023125"/>
    </source>
</evidence>
<feature type="coiled-coil region" evidence="7">
    <location>
        <begin position="369"/>
        <end position="417"/>
    </location>
</feature>
<dbReference type="GO" id="GO:0003700">
    <property type="term" value="F:DNA-binding transcription factor activity"/>
    <property type="evidence" value="ECO:0007669"/>
    <property type="project" value="InterPro"/>
</dbReference>
<evidence type="ECO:0000313" key="11">
    <source>
        <dbReference type="Proteomes" id="UP000695562"/>
    </source>
</evidence>
<dbReference type="Gene3D" id="1.20.5.170">
    <property type="match status" value="1"/>
</dbReference>
<evidence type="ECO:0000256" key="7">
    <source>
        <dbReference type="SAM" id="Coils"/>
    </source>
</evidence>
<dbReference type="EMBL" id="AJWJ01000132">
    <property type="protein sequence ID" value="KAF2074733.1"/>
    <property type="molecule type" value="Genomic_DNA"/>
</dbReference>
<accession>A0A8J4PTZ6</accession>
<comment type="caution">
    <text evidence="10">The sequence shown here is derived from an EMBL/GenBank/DDBJ whole genome shotgun (WGS) entry which is preliminary data.</text>
</comment>
<evidence type="ECO:0000259" key="9">
    <source>
        <dbReference type="PROSITE" id="PS50217"/>
    </source>
</evidence>
<feature type="region of interest" description="Disordered" evidence="8">
    <location>
        <begin position="199"/>
        <end position="220"/>
    </location>
</feature>
<dbReference type="PANTHER" id="PTHR47416">
    <property type="entry name" value="BASIC-LEUCINE ZIPPER TRANSCRIPTION FACTOR F-RELATED"/>
    <property type="match status" value="1"/>
</dbReference>
<keyword evidence="5" id="KW-0804">Transcription</keyword>
<gene>
    <name evidence="10" type="ORF">CYY_003965</name>
</gene>
<evidence type="ECO:0000256" key="6">
    <source>
        <dbReference type="ARBA" id="ARBA00023242"/>
    </source>
</evidence>
<comment type="subcellular location">
    <subcellularLocation>
        <location evidence="1">Nucleus</location>
    </subcellularLocation>
</comment>
<evidence type="ECO:0000256" key="1">
    <source>
        <dbReference type="ARBA" id="ARBA00004123"/>
    </source>
</evidence>
<evidence type="ECO:0000256" key="2">
    <source>
        <dbReference type="ARBA" id="ARBA00007163"/>
    </source>
</evidence>